<keyword evidence="5 15" id="KW-0645">Protease</keyword>
<accession>A0A410H3J8</accession>
<dbReference type="GO" id="GO:0006508">
    <property type="term" value="P:proteolysis"/>
    <property type="evidence" value="ECO:0007669"/>
    <property type="project" value="UniProtKB-KW"/>
</dbReference>
<gene>
    <name evidence="15" type="ORF">EPV75_06805</name>
</gene>
<comment type="subcellular location">
    <subcellularLocation>
        <location evidence="2">Cell membrane</location>
        <topology evidence="2">Multi-pass membrane protein</topology>
    </subcellularLocation>
</comment>
<evidence type="ECO:0000256" key="9">
    <source>
        <dbReference type="ARBA" id="ARBA00022833"/>
    </source>
</evidence>
<dbReference type="InterPro" id="IPR044537">
    <property type="entry name" value="Rip2-like"/>
</dbReference>
<name>A0A410H3J8_9GAMM</name>
<keyword evidence="16" id="KW-1185">Reference proteome</keyword>
<dbReference type="GO" id="GO:0046872">
    <property type="term" value="F:metal ion binding"/>
    <property type="evidence" value="ECO:0007669"/>
    <property type="project" value="UniProtKB-KW"/>
</dbReference>
<keyword evidence="7" id="KW-0479">Metal-binding</keyword>
<dbReference type="GO" id="GO:0008237">
    <property type="term" value="F:metallopeptidase activity"/>
    <property type="evidence" value="ECO:0007669"/>
    <property type="project" value="UniProtKB-KW"/>
</dbReference>
<sequence>MIELSIMQKIAIWTIPVLLAITLHEAAHGWVASKLGDKTAEMLGRVTLNPLKHIDLVGTVIVPIALLVLGGFVFGWAKAVPVNARNFKNPARDMAWVAVAGPLSNLLMAIGWAIVAKIGYDLSAGGTSPDNIGQFLAYSGMAGIAINLVLLVLNMIPIPPLDGSRVVSAFLPSGLSYTYNRLEPYGLFILLGMMFLGVLGPIISGPYQALQGYLLQLVGLH</sequence>
<keyword evidence="9" id="KW-0862">Zinc</keyword>
<dbReference type="InterPro" id="IPR008915">
    <property type="entry name" value="Peptidase_M50"/>
</dbReference>
<evidence type="ECO:0000256" key="1">
    <source>
        <dbReference type="ARBA" id="ARBA00001947"/>
    </source>
</evidence>
<dbReference type="Proteomes" id="UP000285478">
    <property type="component" value="Chromosome"/>
</dbReference>
<dbReference type="Pfam" id="PF02163">
    <property type="entry name" value="Peptidase_M50"/>
    <property type="match status" value="1"/>
</dbReference>
<protein>
    <submittedName>
        <fullName evidence="15">Site-2 protease family protein</fullName>
    </submittedName>
</protein>
<evidence type="ECO:0000256" key="12">
    <source>
        <dbReference type="ARBA" id="ARBA00023136"/>
    </source>
</evidence>
<feature type="transmembrane region" description="Helical" evidence="13">
    <location>
        <begin position="95"/>
        <end position="115"/>
    </location>
</feature>
<evidence type="ECO:0000256" key="11">
    <source>
        <dbReference type="ARBA" id="ARBA00023049"/>
    </source>
</evidence>
<evidence type="ECO:0000313" key="15">
    <source>
        <dbReference type="EMBL" id="QAB15390.1"/>
    </source>
</evidence>
<feature type="transmembrane region" description="Helical" evidence="13">
    <location>
        <begin position="185"/>
        <end position="204"/>
    </location>
</feature>
<dbReference type="KEGG" id="htr:EPV75_06805"/>
<dbReference type="PANTHER" id="PTHR35864:SF1">
    <property type="entry name" value="ZINC METALLOPROTEASE YWHC-RELATED"/>
    <property type="match status" value="1"/>
</dbReference>
<reference evidence="15 16" key="1">
    <citation type="journal article" date="2018" name="Environ. Microbiol.">
        <title>Genomes of ubiquitous marine and hypersaline Hydrogenovibrio, Thiomicrorhabdus and Thiomicrospira spp. encode a diversity of mechanisms to sustain chemolithoautotrophy in heterogeneous environments.</title>
        <authorList>
            <person name="Scott K.M."/>
            <person name="Williams J."/>
            <person name="Porter C.M.B."/>
            <person name="Russel S."/>
            <person name="Harmer T.L."/>
            <person name="Paul J.H."/>
            <person name="Antonen K.M."/>
            <person name="Bridges M.K."/>
            <person name="Camper G.J."/>
            <person name="Campla C.K."/>
            <person name="Casella L.G."/>
            <person name="Chase E."/>
            <person name="Conrad J.W."/>
            <person name="Cruz M.C."/>
            <person name="Dunlap D.S."/>
            <person name="Duran L."/>
            <person name="Fahsbender E.M."/>
            <person name="Goldsmith D.B."/>
            <person name="Keeley R.F."/>
            <person name="Kondoff M.R."/>
            <person name="Kussy B.I."/>
            <person name="Lane M.K."/>
            <person name="Lawler S."/>
            <person name="Leigh B.A."/>
            <person name="Lewis C."/>
            <person name="Lostal L.M."/>
            <person name="Marking D."/>
            <person name="Mancera P.A."/>
            <person name="McClenthan E.C."/>
            <person name="McIntyre E.A."/>
            <person name="Mine J.A."/>
            <person name="Modi S."/>
            <person name="Moore B.D."/>
            <person name="Morgan W.A."/>
            <person name="Nelson K.M."/>
            <person name="Nguyen K.N."/>
            <person name="Ogburn N."/>
            <person name="Parrino D.G."/>
            <person name="Pedapudi A.D."/>
            <person name="Pelham R.P."/>
            <person name="Preece A.M."/>
            <person name="Rampersad E.A."/>
            <person name="Richardson J.C."/>
            <person name="Rodgers C.M."/>
            <person name="Schaffer B.L."/>
            <person name="Sheridan N.E."/>
            <person name="Solone M.R."/>
            <person name="Staley Z.R."/>
            <person name="Tabuchi M."/>
            <person name="Waide R.J."/>
            <person name="Wanjugi P.W."/>
            <person name="Young S."/>
            <person name="Clum A."/>
            <person name="Daum C."/>
            <person name="Huntemann M."/>
            <person name="Ivanova N."/>
            <person name="Kyrpides N."/>
            <person name="Mikhailova N."/>
            <person name="Palaniappan K."/>
            <person name="Pillay M."/>
            <person name="Reddy T.B.K."/>
            <person name="Shapiro N."/>
            <person name="Stamatis D."/>
            <person name="Varghese N."/>
            <person name="Woyke T."/>
            <person name="Boden R."/>
            <person name="Freyermuth S.K."/>
            <person name="Kerfeld C.A."/>
        </authorList>
    </citation>
    <scope>NUCLEOTIDE SEQUENCE [LARGE SCALE GENOMIC DNA]</scope>
    <source>
        <strain evidence="15 16">JR-2</strain>
    </source>
</reference>
<evidence type="ECO:0000256" key="6">
    <source>
        <dbReference type="ARBA" id="ARBA00022692"/>
    </source>
</evidence>
<evidence type="ECO:0000256" key="5">
    <source>
        <dbReference type="ARBA" id="ARBA00022670"/>
    </source>
</evidence>
<comment type="cofactor">
    <cofactor evidence="1">
        <name>Zn(2+)</name>
        <dbReference type="ChEBI" id="CHEBI:29105"/>
    </cofactor>
</comment>
<evidence type="ECO:0000256" key="8">
    <source>
        <dbReference type="ARBA" id="ARBA00022801"/>
    </source>
</evidence>
<dbReference type="EMBL" id="CP035033">
    <property type="protein sequence ID" value="QAB15390.1"/>
    <property type="molecule type" value="Genomic_DNA"/>
</dbReference>
<dbReference type="CDD" id="cd06158">
    <property type="entry name" value="S2P-M50_like_1"/>
    <property type="match status" value="1"/>
</dbReference>
<keyword evidence="10 13" id="KW-1133">Transmembrane helix</keyword>
<dbReference type="InterPro" id="IPR052348">
    <property type="entry name" value="Metallopeptidase_M50B"/>
</dbReference>
<dbReference type="AlphaFoldDB" id="A0A410H3J8"/>
<keyword evidence="6 13" id="KW-0812">Transmembrane</keyword>
<dbReference type="GO" id="GO:0005886">
    <property type="term" value="C:plasma membrane"/>
    <property type="evidence" value="ECO:0007669"/>
    <property type="project" value="UniProtKB-SubCell"/>
</dbReference>
<evidence type="ECO:0000256" key="10">
    <source>
        <dbReference type="ARBA" id="ARBA00022989"/>
    </source>
</evidence>
<dbReference type="PANTHER" id="PTHR35864">
    <property type="entry name" value="ZINC METALLOPROTEASE MJ0611-RELATED"/>
    <property type="match status" value="1"/>
</dbReference>
<evidence type="ECO:0000259" key="14">
    <source>
        <dbReference type="Pfam" id="PF02163"/>
    </source>
</evidence>
<keyword evidence="4" id="KW-1003">Cell membrane</keyword>
<evidence type="ECO:0000256" key="7">
    <source>
        <dbReference type="ARBA" id="ARBA00022723"/>
    </source>
</evidence>
<feature type="transmembrane region" description="Helical" evidence="13">
    <location>
        <begin position="53"/>
        <end position="74"/>
    </location>
</feature>
<feature type="transmembrane region" description="Helical" evidence="13">
    <location>
        <begin position="135"/>
        <end position="156"/>
    </location>
</feature>
<evidence type="ECO:0000256" key="2">
    <source>
        <dbReference type="ARBA" id="ARBA00004651"/>
    </source>
</evidence>
<keyword evidence="12 13" id="KW-0472">Membrane</keyword>
<keyword evidence="8" id="KW-0378">Hydrolase</keyword>
<organism evidence="15 16">
    <name type="scientific">Hydrogenovibrio thermophilus</name>
    <dbReference type="NCBI Taxonomy" id="265883"/>
    <lineage>
        <taxon>Bacteria</taxon>
        <taxon>Pseudomonadati</taxon>
        <taxon>Pseudomonadota</taxon>
        <taxon>Gammaproteobacteria</taxon>
        <taxon>Thiotrichales</taxon>
        <taxon>Piscirickettsiaceae</taxon>
        <taxon>Hydrogenovibrio</taxon>
    </lineage>
</organism>
<proteinExistence type="inferred from homology"/>
<feature type="domain" description="Peptidase M50" evidence="14">
    <location>
        <begin position="15"/>
        <end position="116"/>
    </location>
</feature>
<dbReference type="RefSeq" id="WP_128384895.1">
    <property type="nucleotide sequence ID" value="NZ_CP035033.1"/>
</dbReference>
<evidence type="ECO:0000256" key="4">
    <source>
        <dbReference type="ARBA" id="ARBA00022475"/>
    </source>
</evidence>
<evidence type="ECO:0000313" key="16">
    <source>
        <dbReference type="Proteomes" id="UP000285478"/>
    </source>
</evidence>
<keyword evidence="11" id="KW-0482">Metalloprotease</keyword>
<evidence type="ECO:0000256" key="3">
    <source>
        <dbReference type="ARBA" id="ARBA00007931"/>
    </source>
</evidence>
<evidence type="ECO:0000256" key="13">
    <source>
        <dbReference type="SAM" id="Phobius"/>
    </source>
</evidence>
<comment type="similarity">
    <text evidence="3">Belongs to the peptidase M50B family.</text>
</comment>